<dbReference type="RefSeq" id="WP_139205230.1">
    <property type="nucleotide sequence ID" value="NZ_FOMI01000003.1"/>
</dbReference>
<reference evidence="4" key="1">
    <citation type="submission" date="2016-10" db="EMBL/GenBank/DDBJ databases">
        <authorList>
            <person name="Varghese N."/>
            <person name="Submissions S."/>
        </authorList>
    </citation>
    <scope>NUCLEOTIDE SEQUENCE [LARGE SCALE GENOMIC DNA]</scope>
    <source>
        <strain evidence="4">DSM 25730</strain>
    </source>
</reference>
<dbReference type="Pfam" id="PF13573">
    <property type="entry name" value="SprB"/>
    <property type="match status" value="1"/>
</dbReference>
<proteinExistence type="predicted"/>
<evidence type="ECO:0000259" key="2">
    <source>
        <dbReference type="Pfam" id="PF18962"/>
    </source>
</evidence>
<feature type="domain" description="Secretion system C-terminal sorting" evidence="2">
    <location>
        <begin position="145"/>
        <end position="213"/>
    </location>
</feature>
<dbReference type="NCBIfam" id="TIGR04183">
    <property type="entry name" value="Por_Secre_tail"/>
    <property type="match status" value="1"/>
</dbReference>
<dbReference type="OrthoDB" id="1391570at2"/>
<protein>
    <submittedName>
        <fullName evidence="3">Por secretion system C-terminal sorting domain-containing protein</fullName>
    </submittedName>
</protein>
<gene>
    <name evidence="3" type="ORF">SAMN04487987_103459</name>
</gene>
<organism evidence="3 4">
    <name type="scientific">Algibacter pectinivorans</name>
    <dbReference type="NCBI Taxonomy" id="870482"/>
    <lineage>
        <taxon>Bacteria</taxon>
        <taxon>Pseudomonadati</taxon>
        <taxon>Bacteroidota</taxon>
        <taxon>Flavobacteriia</taxon>
        <taxon>Flavobacteriales</taxon>
        <taxon>Flavobacteriaceae</taxon>
        <taxon>Algibacter</taxon>
    </lineage>
</organism>
<name>A0A1I1PNQ5_9FLAO</name>
<dbReference type="InterPro" id="IPR025667">
    <property type="entry name" value="SprB_repeat"/>
</dbReference>
<evidence type="ECO:0000313" key="4">
    <source>
        <dbReference type="Proteomes" id="UP000199439"/>
    </source>
</evidence>
<dbReference type="Pfam" id="PF18962">
    <property type="entry name" value="Por_Secre_tail"/>
    <property type="match status" value="1"/>
</dbReference>
<dbReference type="AlphaFoldDB" id="A0A1I1PNQ5"/>
<evidence type="ECO:0000313" key="3">
    <source>
        <dbReference type="EMBL" id="SFD08613.1"/>
    </source>
</evidence>
<accession>A0A1I1PNQ5</accession>
<dbReference type="EMBL" id="FOMI01000003">
    <property type="protein sequence ID" value="SFD08613.1"/>
    <property type="molecule type" value="Genomic_DNA"/>
</dbReference>
<feature type="non-terminal residue" evidence="3">
    <location>
        <position position="1"/>
    </location>
</feature>
<dbReference type="Gene3D" id="2.60.40.740">
    <property type="match status" value="1"/>
</dbReference>
<dbReference type="Proteomes" id="UP000199439">
    <property type="component" value="Unassembled WGS sequence"/>
</dbReference>
<dbReference type="InterPro" id="IPR026444">
    <property type="entry name" value="Secre_tail"/>
</dbReference>
<keyword evidence="4" id="KW-1185">Reference proteome</keyword>
<dbReference type="STRING" id="870482.SAMN04487987_103459"/>
<sequence>CNGSSNGAATVNVTGGTTPYTYVWSNGATTATITGVNAGTYNVTVTDANGCTSDTSVTITEPIIIDNNITQNANILTADQEGASYQWYSCPNTLLTGETNQSYTATSNGDYKVVISNGSCSAESLCVSVTSLSIDSFTNNFKFSMYPNPSSNNVTIKTTTGGDFNITNQLGQIVKSFKANVGVETNVYVGDLSEGMYFVRSNNTNAFSKKLVIKKQ</sequence>
<evidence type="ECO:0000256" key="1">
    <source>
        <dbReference type="ARBA" id="ARBA00022729"/>
    </source>
</evidence>
<keyword evidence="1" id="KW-0732">Signal</keyword>